<keyword evidence="2" id="KW-1185">Reference proteome</keyword>
<reference evidence="2" key="2">
    <citation type="submission" date="2015-01" db="EMBL/GenBank/DDBJ databases">
        <title>Evolutionary Origins and Diversification of the Mycorrhizal Mutualists.</title>
        <authorList>
            <consortium name="DOE Joint Genome Institute"/>
            <consortium name="Mycorrhizal Genomics Consortium"/>
            <person name="Kohler A."/>
            <person name="Kuo A."/>
            <person name="Nagy L.G."/>
            <person name="Floudas D."/>
            <person name="Copeland A."/>
            <person name="Barry K.W."/>
            <person name="Cichocki N."/>
            <person name="Veneault-Fourrey C."/>
            <person name="LaButti K."/>
            <person name="Lindquist E.A."/>
            <person name="Lipzen A."/>
            <person name="Lundell T."/>
            <person name="Morin E."/>
            <person name="Murat C."/>
            <person name="Riley R."/>
            <person name="Ohm R."/>
            <person name="Sun H."/>
            <person name="Tunlid A."/>
            <person name="Henrissat B."/>
            <person name="Grigoriev I.V."/>
            <person name="Hibbett D.S."/>
            <person name="Martin F."/>
        </authorList>
    </citation>
    <scope>NUCLEOTIDE SEQUENCE [LARGE SCALE GENOMIC DNA]</scope>
    <source>
        <strain evidence="2">Marx 270</strain>
    </source>
</reference>
<feature type="non-terminal residue" evidence="1">
    <location>
        <position position="1"/>
    </location>
</feature>
<protein>
    <submittedName>
        <fullName evidence="1">Uncharacterized protein</fullName>
    </submittedName>
</protein>
<dbReference type="OrthoDB" id="2658401at2759"/>
<sequence>TPNDFCINLSRSHQMPFNTEAICVFAKDFKRKVEESKWYSFPTPPPAHFLQLEYIKLSLYLHLHYVKDVYTNLKKSEEMCHARLRSTTHSTHKTRLYMSRADCVTNNDELIIHNDLIQLIGSQGVSSDKSDTDSDGHKVYLIIPPAWRSKELANLMCTIDSMIISNCQPRVGHRSIHGQEPRYQVPSSLINEDVVAPPGLPLNCYKGSWLTSLLPNERKKLNAQADKWYNFESGKTGQVVLG</sequence>
<name>A0A0C3KHZ1_PISTI</name>
<proteinExistence type="predicted"/>
<dbReference type="EMBL" id="KN831955">
    <property type="protein sequence ID" value="KIO09207.1"/>
    <property type="molecule type" value="Genomic_DNA"/>
</dbReference>
<reference evidence="1 2" key="1">
    <citation type="submission" date="2014-04" db="EMBL/GenBank/DDBJ databases">
        <authorList>
            <consortium name="DOE Joint Genome Institute"/>
            <person name="Kuo A."/>
            <person name="Kohler A."/>
            <person name="Costa M.D."/>
            <person name="Nagy L.G."/>
            <person name="Floudas D."/>
            <person name="Copeland A."/>
            <person name="Barry K.W."/>
            <person name="Cichocki N."/>
            <person name="Veneault-Fourrey C."/>
            <person name="LaButti K."/>
            <person name="Lindquist E.A."/>
            <person name="Lipzen A."/>
            <person name="Lundell T."/>
            <person name="Morin E."/>
            <person name="Murat C."/>
            <person name="Sun H."/>
            <person name="Tunlid A."/>
            <person name="Henrissat B."/>
            <person name="Grigoriev I.V."/>
            <person name="Hibbett D.S."/>
            <person name="Martin F."/>
            <person name="Nordberg H.P."/>
            <person name="Cantor M.N."/>
            <person name="Hua S.X."/>
        </authorList>
    </citation>
    <scope>NUCLEOTIDE SEQUENCE [LARGE SCALE GENOMIC DNA]</scope>
    <source>
        <strain evidence="1 2">Marx 270</strain>
    </source>
</reference>
<evidence type="ECO:0000313" key="1">
    <source>
        <dbReference type="EMBL" id="KIO09207.1"/>
    </source>
</evidence>
<dbReference type="HOGENOM" id="CLU_058077_0_0_1"/>
<dbReference type="STRING" id="870435.A0A0C3KHZ1"/>
<organism evidence="1 2">
    <name type="scientific">Pisolithus tinctorius Marx 270</name>
    <dbReference type="NCBI Taxonomy" id="870435"/>
    <lineage>
        <taxon>Eukaryota</taxon>
        <taxon>Fungi</taxon>
        <taxon>Dikarya</taxon>
        <taxon>Basidiomycota</taxon>
        <taxon>Agaricomycotina</taxon>
        <taxon>Agaricomycetes</taxon>
        <taxon>Agaricomycetidae</taxon>
        <taxon>Boletales</taxon>
        <taxon>Sclerodermatineae</taxon>
        <taxon>Pisolithaceae</taxon>
        <taxon>Pisolithus</taxon>
    </lineage>
</organism>
<dbReference type="Proteomes" id="UP000054217">
    <property type="component" value="Unassembled WGS sequence"/>
</dbReference>
<accession>A0A0C3KHZ1</accession>
<evidence type="ECO:0000313" key="2">
    <source>
        <dbReference type="Proteomes" id="UP000054217"/>
    </source>
</evidence>
<dbReference type="AlphaFoldDB" id="A0A0C3KHZ1"/>
<gene>
    <name evidence="1" type="ORF">M404DRAFT_132594</name>
</gene>
<dbReference type="InParanoid" id="A0A0C3KHZ1"/>